<accession>A0ACC2J0Q6</accession>
<comment type="caution">
    <text evidence="1">The sequence shown here is derived from an EMBL/GenBank/DDBJ whole genome shotgun (WGS) entry which is preliminary data.</text>
</comment>
<dbReference type="Proteomes" id="UP001153334">
    <property type="component" value="Unassembled WGS sequence"/>
</dbReference>
<gene>
    <name evidence="1" type="ORF">ONZ43_g2413</name>
</gene>
<keyword evidence="2" id="KW-1185">Reference proteome</keyword>
<evidence type="ECO:0000313" key="2">
    <source>
        <dbReference type="Proteomes" id="UP001153334"/>
    </source>
</evidence>
<dbReference type="EMBL" id="JAPESX010000492">
    <property type="protein sequence ID" value="KAJ8121035.1"/>
    <property type="molecule type" value="Genomic_DNA"/>
</dbReference>
<sequence>MRKQIFRKERVAPPEDLVKLAKDHLKLHNLLGKNNDNTPPIAFDLPQIQGDSLDEHFHKLGVDCAEPFLSYAKEFALQNAPTRPKKWINQSGWTKYPADGSEPSAVEAPDENMLCFDVEVMWKISPSAVVMACAMSPTAWYAWLSPWLLGESETYKHLIPLGDPNRDRVVVGHNIGYDRARILEEYDLKQTRNCFLDTMSLHVAVNGMCSRQRPKWMKHKKSRELRDKIARETNDLDLANLIASNSLRDDEEELWVERSSINSLRDVAKFHLNTTIDKEVRNDFGGLDREGIVAKLDQLLDYCAADVAVTHRVYKIVFPNFLEVCPHPVSFAALRHLSSVILPVDRSWDTYIANAEATYEKLSDAIQERLIGLTSKALNIKDDEQKWSTDPWLKQLDWSGQEVRMVKGKKKGDPERPAARQKKPGMPAWYKALFQTNDGPMNLTVRTRIAPLLLRLAWDGYPLYWSDKYGWTFRVPLEDASKYSSTQLIRCDFSDEPIEMLKNDENALYFKLPHKDGPTSRCVNPLAKNYLAYFDKGTLSSEYPYAKEALDMNASCSYWISARDRIKSQMVVFESDKTPNNTVPVPHEQGYILPQIIPMGTITRRAVENTWLTASNAKKNRVGSELKAMVKAPPGYSFVGADVDSEELWIASVIGDATFKLHGGNAIGFMTLEGTKAAGTDLHSRTASILGITRNDAKVFNYGRIYGAGLKFAATLLRQFNPSLSEQETLEVAGKLYADTKGTKTNRKLLYQRPFWRGGTESFVFNKLEEFAEQERPRTPVLGAGITEALMGRFISKGAYLTSRINWAIQSSGVDYLHLLIISMDYLIRRFNIDARLAITVHDEIRYLVKNEDKYRAAMALQVSNLWTRVMFAQQVGIDDLPQACAYFSAVDIDHVLRKEVYMPCVTPSHPTPIAAGESLDITELLEKGNDAFLDPAIVPAKYAPKLEGISYIPRVPIMQSLSMSQDLKDLNFLKAQITNDDKELREILKDQKKAFGSEPSLKKPRQRKLQPYGSQAELIPHMYEPFEAKFPSKSNFGGGEWIFEKMPPRAWRGPGPRL</sequence>
<reference evidence="1" key="1">
    <citation type="submission" date="2022-11" db="EMBL/GenBank/DDBJ databases">
        <title>Genome Sequence of Nemania bipapillata.</title>
        <authorList>
            <person name="Buettner E."/>
        </authorList>
    </citation>
    <scope>NUCLEOTIDE SEQUENCE</scope>
    <source>
        <strain evidence="1">CP14</strain>
    </source>
</reference>
<protein>
    <submittedName>
        <fullName evidence="1">Uncharacterized protein</fullName>
    </submittedName>
</protein>
<proteinExistence type="predicted"/>
<organism evidence="1 2">
    <name type="scientific">Nemania bipapillata</name>
    <dbReference type="NCBI Taxonomy" id="110536"/>
    <lineage>
        <taxon>Eukaryota</taxon>
        <taxon>Fungi</taxon>
        <taxon>Dikarya</taxon>
        <taxon>Ascomycota</taxon>
        <taxon>Pezizomycotina</taxon>
        <taxon>Sordariomycetes</taxon>
        <taxon>Xylariomycetidae</taxon>
        <taxon>Xylariales</taxon>
        <taxon>Xylariaceae</taxon>
        <taxon>Nemania</taxon>
    </lineage>
</organism>
<evidence type="ECO:0000313" key="1">
    <source>
        <dbReference type="EMBL" id="KAJ8121035.1"/>
    </source>
</evidence>
<name>A0ACC2J0Q6_9PEZI</name>